<dbReference type="EMBL" id="JAOTOJ010000008">
    <property type="protein sequence ID" value="KAK9398443.1"/>
    <property type="molecule type" value="Genomic_DNA"/>
</dbReference>
<dbReference type="PROSITE" id="PS00134">
    <property type="entry name" value="TRYPSIN_HIS"/>
    <property type="match status" value="1"/>
</dbReference>
<feature type="region of interest" description="Disordered" evidence="11">
    <location>
        <begin position="39"/>
        <end position="70"/>
    </location>
</feature>
<gene>
    <name evidence="13" type="ORF">NXF25_021804</name>
</gene>
<organism evidence="13 14">
    <name type="scientific">Crotalus adamanteus</name>
    <name type="common">Eastern diamondback rattlesnake</name>
    <dbReference type="NCBI Taxonomy" id="8729"/>
    <lineage>
        <taxon>Eukaryota</taxon>
        <taxon>Metazoa</taxon>
        <taxon>Chordata</taxon>
        <taxon>Craniata</taxon>
        <taxon>Vertebrata</taxon>
        <taxon>Euteleostomi</taxon>
        <taxon>Lepidosauria</taxon>
        <taxon>Squamata</taxon>
        <taxon>Bifurcata</taxon>
        <taxon>Unidentata</taxon>
        <taxon>Episquamata</taxon>
        <taxon>Toxicofera</taxon>
        <taxon>Serpentes</taxon>
        <taxon>Colubroidea</taxon>
        <taxon>Viperidae</taxon>
        <taxon>Crotalinae</taxon>
        <taxon>Crotalus</taxon>
    </lineage>
</organism>
<dbReference type="InterPro" id="IPR033116">
    <property type="entry name" value="TRYPSIN_SER"/>
</dbReference>
<keyword evidence="5" id="KW-0964">Secreted</keyword>
<dbReference type="Pfam" id="PF00089">
    <property type="entry name" value="Trypsin"/>
    <property type="match status" value="1"/>
</dbReference>
<evidence type="ECO:0000256" key="4">
    <source>
        <dbReference type="ARBA" id="ARBA00011245"/>
    </source>
</evidence>
<keyword evidence="14" id="KW-1185">Reference proteome</keyword>
<comment type="subcellular location">
    <subcellularLocation>
        <location evidence="2">Secreted</location>
    </subcellularLocation>
</comment>
<dbReference type="PROSITE" id="PS50240">
    <property type="entry name" value="TRYPSIN_DOM"/>
    <property type="match status" value="1"/>
</dbReference>
<dbReference type="InterPro" id="IPR009003">
    <property type="entry name" value="Peptidase_S1_PA"/>
</dbReference>
<evidence type="ECO:0000313" key="13">
    <source>
        <dbReference type="EMBL" id="KAK9398443.1"/>
    </source>
</evidence>
<dbReference type="FunFam" id="2.40.10.10:FF:000003">
    <property type="entry name" value="Transmembrane serine protease 3"/>
    <property type="match status" value="1"/>
</dbReference>
<evidence type="ECO:0000256" key="6">
    <source>
        <dbReference type="ARBA" id="ARBA00022670"/>
    </source>
</evidence>
<dbReference type="CDD" id="cd00190">
    <property type="entry name" value="Tryp_SPc"/>
    <property type="match status" value="1"/>
</dbReference>
<protein>
    <submittedName>
        <fullName evidence="13">Serine protease 55-like</fullName>
    </submittedName>
</protein>
<keyword evidence="6 10" id="KW-0645">Protease</keyword>
<evidence type="ECO:0000256" key="11">
    <source>
        <dbReference type="SAM" id="MobiDB-lite"/>
    </source>
</evidence>
<proteinExistence type="inferred from homology"/>
<keyword evidence="9" id="KW-1015">Disulfide bond</keyword>
<dbReference type="InterPro" id="IPR001314">
    <property type="entry name" value="Peptidase_S1A"/>
</dbReference>
<dbReference type="InterPro" id="IPR043504">
    <property type="entry name" value="Peptidase_S1_PA_chymotrypsin"/>
</dbReference>
<comment type="function">
    <text evidence="1">Snake venom serine protease that may act in the hemostasis system of the prey.</text>
</comment>
<comment type="caution">
    <text evidence="13">The sequence shown here is derived from an EMBL/GenBank/DDBJ whole genome shotgun (WGS) entry which is preliminary data.</text>
</comment>
<feature type="domain" description="Peptidase S1" evidence="12">
    <location>
        <begin position="126"/>
        <end position="362"/>
    </location>
</feature>
<dbReference type="SMART" id="SM00020">
    <property type="entry name" value="Tryp_SPc"/>
    <property type="match status" value="1"/>
</dbReference>
<dbReference type="InterPro" id="IPR018114">
    <property type="entry name" value="TRYPSIN_HIS"/>
</dbReference>
<dbReference type="PROSITE" id="PS00135">
    <property type="entry name" value="TRYPSIN_SER"/>
    <property type="match status" value="1"/>
</dbReference>
<dbReference type="SUPFAM" id="SSF50494">
    <property type="entry name" value="Trypsin-like serine proteases"/>
    <property type="match status" value="1"/>
</dbReference>
<name>A0AAW1B8A3_CROAD</name>
<evidence type="ECO:0000256" key="2">
    <source>
        <dbReference type="ARBA" id="ARBA00004613"/>
    </source>
</evidence>
<evidence type="ECO:0000256" key="5">
    <source>
        <dbReference type="ARBA" id="ARBA00022525"/>
    </source>
</evidence>
<evidence type="ECO:0000256" key="8">
    <source>
        <dbReference type="ARBA" id="ARBA00022825"/>
    </source>
</evidence>
<evidence type="ECO:0000256" key="10">
    <source>
        <dbReference type="RuleBase" id="RU363034"/>
    </source>
</evidence>
<evidence type="ECO:0000256" key="9">
    <source>
        <dbReference type="ARBA" id="ARBA00023157"/>
    </source>
</evidence>
<dbReference type="GO" id="GO:0004252">
    <property type="term" value="F:serine-type endopeptidase activity"/>
    <property type="evidence" value="ECO:0007669"/>
    <property type="project" value="InterPro"/>
</dbReference>
<dbReference type="PANTHER" id="PTHR24252">
    <property type="entry name" value="ACROSIN-RELATED"/>
    <property type="match status" value="1"/>
</dbReference>
<reference evidence="13 14" key="1">
    <citation type="journal article" date="2024" name="Proc. Natl. Acad. Sci. U.S.A.">
        <title>The genetic regulatory architecture and epigenomic basis for age-related changes in rattlesnake venom.</title>
        <authorList>
            <person name="Hogan M.P."/>
            <person name="Holding M.L."/>
            <person name="Nystrom G.S."/>
            <person name="Colston T.J."/>
            <person name="Bartlett D.A."/>
            <person name="Mason A.J."/>
            <person name="Ellsworth S.A."/>
            <person name="Rautsaw R.M."/>
            <person name="Lawrence K.C."/>
            <person name="Strickland J.L."/>
            <person name="He B."/>
            <person name="Fraser P."/>
            <person name="Margres M.J."/>
            <person name="Gilbert D.M."/>
            <person name="Gibbs H.L."/>
            <person name="Parkinson C.L."/>
            <person name="Rokyta D.R."/>
        </authorList>
    </citation>
    <scope>NUCLEOTIDE SEQUENCE [LARGE SCALE GENOMIC DNA]</scope>
    <source>
        <strain evidence="13">DRR0105</strain>
    </source>
</reference>
<keyword evidence="8 10" id="KW-0720">Serine protease</keyword>
<dbReference type="InterPro" id="IPR001254">
    <property type="entry name" value="Trypsin_dom"/>
</dbReference>
<dbReference type="GO" id="GO:0006508">
    <property type="term" value="P:proteolysis"/>
    <property type="evidence" value="ECO:0007669"/>
    <property type="project" value="UniProtKB-KW"/>
</dbReference>
<comment type="subunit">
    <text evidence="4">Monomer.</text>
</comment>
<dbReference type="Gene3D" id="2.40.10.10">
    <property type="entry name" value="Trypsin-like serine proteases"/>
    <property type="match status" value="1"/>
</dbReference>
<sequence>MAQHGEPTPPAAPSGFIVGAAEGPLLGCLGWGCPPLAGRASREPPRAGPASRLGSRVPTGGRSGRRAAVPHRARPPALGCRMDSLVLLVCLLLQLLLQGTGARAQGCGYRPDFDAPHAALLGNARIVGGTKARAGKWPWLVSIQTSSYHFCGGSIVHPWWVLSAAHCFTERREGIRVAAGSNYLGRNNVTRWVRKIHLHPLYNPKTYDNDLALLLLHKPIPHSWFHTALCLPDHTIVPDDNMWDSCFVAGWGLTKASSDFGSLELLDIQVGLVDWILCLRWLHSITRNMVCAGYEEGGRDACQGDSGGPLMCLPPSHSGHGSPRRWYQVGIVSWGRSCAAPRSPGVYTRVSNYHSWLEQTSAHDGRPFHVPQIPVTPSPQHEKQNNLWADVDSSGVPVALPLVLCSPTLAVLLWALG</sequence>
<evidence type="ECO:0000256" key="3">
    <source>
        <dbReference type="ARBA" id="ARBA00009228"/>
    </source>
</evidence>
<keyword evidence="7 10" id="KW-0378">Hydrolase</keyword>
<dbReference type="Proteomes" id="UP001474421">
    <property type="component" value="Unassembled WGS sequence"/>
</dbReference>
<evidence type="ECO:0000256" key="1">
    <source>
        <dbReference type="ARBA" id="ARBA00003258"/>
    </source>
</evidence>
<dbReference type="GO" id="GO:0035821">
    <property type="term" value="P:modulation of process of another organism"/>
    <property type="evidence" value="ECO:0007669"/>
    <property type="project" value="UniProtKB-ARBA"/>
</dbReference>
<dbReference type="PANTHER" id="PTHR24252:SF7">
    <property type="entry name" value="HYALIN"/>
    <property type="match status" value="1"/>
</dbReference>
<evidence type="ECO:0000256" key="7">
    <source>
        <dbReference type="ARBA" id="ARBA00022801"/>
    </source>
</evidence>
<dbReference type="AlphaFoldDB" id="A0AAW1B8A3"/>
<dbReference type="GO" id="GO:0005576">
    <property type="term" value="C:extracellular region"/>
    <property type="evidence" value="ECO:0007669"/>
    <property type="project" value="UniProtKB-SubCell"/>
</dbReference>
<evidence type="ECO:0000313" key="14">
    <source>
        <dbReference type="Proteomes" id="UP001474421"/>
    </source>
</evidence>
<evidence type="ECO:0000259" key="12">
    <source>
        <dbReference type="PROSITE" id="PS50240"/>
    </source>
</evidence>
<comment type="similarity">
    <text evidence="3">Belongs to the peptidase S1 family. Snake venom subfamily.</text>
</comment>
<accession>A0AAW1B8A3</accession>
<dbReference type="PRINTS" id="PR00722">
    <property type="entry name" value="CHYMOTRYPSIN"/>
</dbReference>